<reference evidence="7" key="1">
    <citation type="submission" date="2022-11" db="UniProtKB">
        <authorList>
            <consortium name="WormBaseParasite"/>
        </authorList>
    </citation>
    <scope>IDENTIFICATION</scope>
</reference>
<evidence type="ECO:0000259" key="4">
    <source>
        <dbReference type="PROSITE" id="PS51898"/>
    </source>
</evidence>
<dbReference type="Gene3D" id="1.10.443.10">
    <property type="entry name" value="Intergrase catalytic core"/>
    <property type="match status" value="1"/>
</dbReference>
<keyword evidence="1" id="KW-0238">DNA-binding</keyword>
<dbReference type="InterPro" id="IPR050090">
    <property type="entry name" value="Tyrosine_recombinase_XerCD"/>
</dbReference>
<evidence type="ECO:0000256" key="1">
    <source>
        <dbReference type="ARBA" id="ARBA00023125"/>
    </source>
</evidence>
<organism evidence="6 7">
    <name type="scientific">Acrobeloides nanus</name>
    <dbReference type="NCBI Taxonomy" id="290746"/>
    <lineage>
        <taxon>Eukaryota</taxon>
        <taxon>Metazoa</taxon>
        <taxon>Ecdysozoa</taxon>
        <taxon>Nematoda</taxon>
        <taxon>Chromadorea</taxon>
        <taxon>Rhabditida</taxon>
        <taxon>Tylenchina</taxon>
        <taxon>Cephalobomorpha</taxon>
        <taxon>Cephaloboidea</taxon>
        <taxon>Cephalobidae</taxon>
        <taxon>Acrobeloides</taxon>
    </lineage>
</organism>
<dbReference type="InterPro" id="IPR013762">
    <property type="entry name" value="Integrase-like_cat_sf"/>
</dbReference>
<feature type="region of interest" description="Disordered" evidence="3">
    <location>
        <begin position="397"/>
        <end position="446"/>
    </location>
</feature>
<protein>
    <submittedName>
        <fullName evidence="7">Uncharacterized protein</fullName>
    </submittedName>
</protein>
<feature type="domain" description="Core-binding (CB)" evidence="5">
    <location>
        <begin position="28"/>
        <end position="109"/>
    </location>
</feature>
<dbReference type="GO" id="GO:0015074">
    <property type="term" value="P:DNA integration"/>
    <property type="evidence" value="ECO:0007669"/>
    <property type="project" value="InterPro"/>
</dbReference>
<evidence type="ECO:0000256" key="3">
    <source>
        <dbReference type="SAM" id="MobiDB-lite"/>
    </source>
</evidence>
<name>A0A914DDI6_9BILA</name>
<evidence type="ECO:0000256" key="2">
    <source>
        <dbReference type="ARBA" id="ARBA00023172"/>
    </source>
</evidence>
<feature type="region of interest" description="Disordered" evidence="3">
    <location>
        <begin position="355"/>
        <end position="382"/>
    </location>
</feature>
<proteinExistence type="predicted"/>
<dbReference type="Proteomes" id="UP000887540">
    <property type="component" value="Unplaced"/>
</dbReference>
<feature type="compositionally biased region" description="Low complexity" evidence="3">
    <location>
        <begin position="435"/>
        <end position="444"/>
    </location>
</feature>
<feature type="compositionally biased region" description="Basic and acidic residues" evidence="3">
    <location>
        <begin position="414"/>
        <end position="432"/>
    </location>
</feature>
<feature type="domain" description="Tyr recombinase" evidence="4">
    <location>
        <begin position="147"/>
        <end position="358"/>
    </location>
</feature>
<accession>A0A914DDI6</accession>
<dbReference type="SUPFAM" id="SSF56349">
    <property type="entry name" value="DNA breaking-rejoining enzymes"/>
    <property type="match status" value="1"/>
</dbReference>
<dbReference type="PANTHER" id="PTHR30349:SF41">
    <property type="entry name" value="INTEGRASE_RECOMBINASE PROTEIN MJ0367-RELATED"/>
    <property type="match status" value="1"/>
</dbReference>
<dbReference type="Pfam" id="PF00589">
    <property type="entry name" value="Phage_integrase"/>
    <property type="match status" value="1"/>
</dbReference>
<keyword evidence="2" id="KW-0233">DNA recombination</keyword>
<dbReference type="PANTHER" id="PTHR30349">
    <property type="entry name" value="PHAGE INTEGRASE-RELATED"/>
    <property type="match status" value="1"/>
</dbReference>
<dbReference type="WBParaSite" id="ACRNAN_scaffold24.g18189.t1">
    <property type="protein sequence ID" value="ACRNAN_scaffold24.g18189.t1"/>
    <property type="gene ID" value="ACRNAN_scaffold24.g18189"/>
</dbReference>
<evidence type="ECO:0000313" key="6">
    <source>
        <dbReference type="Proteomes" id="UP000887540"/>
    </source>
</evidence>
<dbReference type="InterPro" id="IPR002104">
    <property type="entry name" value="Integrase_catalytic"/>
</dbReference>
<dbReference type="AlphaFoldDB" id="A0A914DDI6"/>
<dbReference type="PROSITE" id="PS51900">
    <property type="entry name" value="CB"/>
    <property type="match status" value="1"/>
</dbReference>
<dbReference type="GO" id="GO:0006310">
    <property type="term" value="P:DNA recombination"/>
    <property type="evidence" value="ECO:0007669"/>
    <property type="project" value="UniProtKB-KW"/>
</dbReference>
<dbReference type="GO" id="GO:0003677">
    <property type="term" value="F:DNA binding"/>
    <property type="evidence" value="ECO:0007669"/>
    <property type="project" value="UniProtKB-KW"/>
</dbReference>
<evidence type="ECO:0000259" key="5">
    <source>
        <dbReference type="PROSITE" id="PS51900"/>
    </source>
</evidence>
<sequence length="1088" mass="121319">MQDFGASPAALRLITSASNVALANPEEQVFNAMIEGWRNQQLSRGLRDQTIRNRTATVTRFRDFVDKPPWKWTVADVDEFTAESGGRTRTLSTMRANHGSIRGFCDYLTNPLYDWMEICDREFGDVPSQVCLPWNTVAHRFEFEGDGKRRPFTYDEVERLFDTADARVELLVASGRKGALGALRDAQLLKTVYAFGLRRTEAVMLDTVDLHHNAKMRQWGRFGAIHVRWAKAAGGGAPRRRTVLLVPEFDWWVPGMQQWLEQARERFAPGDDLDALWVTERRTRLSAGYLDRRFAELRDEAGLSKDLTLHSLRHSYVTHLLEFGYADRFVQEQVGHMHASTTSIYASVNLQAEASARGPRHRPVPRAGVSAGDAATPAGASRRPRCSVRCAGVFTRRSRDDHSPGGLGPGCRGRRSDARVDWRSPPRSRDDPPAADEVAAVAKPPQQPRVAEVVDLVRPLVPEISPERLVEIVHSVAPVPLTQRLLELALIKQPGVLEGRHANVPVTVQDLARALVDDGAGMVVLPTCESCGRAVRLPHKTPNGGRHCSRCERNARSVSCASCGRVRPVQRTIDGQRFCRDCWRADPRSFGDCSRCGQHATIIVRRPELVCLACYTAPIKTCGLCGEPGRVASHLDGRRVCARCYYAMRRPQPCPECGRRVFLTGFMNDQKVCADCAGAPVTMACPGCGSIEEIRKHHLCVECRRPIAIQQLLADDTGEIRTDLHPLTDYLLTHHSKAASLERWLHKSKCASVLRELADGALPLTAEAIITRAQSGQAVAFLLSLLVRSGVLPALDVEATRFNHWLNDWLDDIDHPEDRLILRRYCTWELLRSTRTRSQSSPAAGFQRQRAALKYCAALLGEIRAQQETPATFPQRRLDAYLTGSPSQRDALAPFTRWLRKHRLSTLRVEFRAHRLEGRDYASDHRWQMARRFLSDPDLDPKTRAAGLLVLLYGIQLTRIVTITRTQVNTSSQPVTLTVGAEPIELPEILGDAIVELVDAAQHHPEGWLFPGRNPGRHLTPGPLSRRLRTEGLLAGSARTTALIELTRQLHPRIVSDLLGITTASAASWSRLAGGEWSDYPALRSTHA</sequence>
<dbReference type="PROSITE" id="PS51898">
    <property type="entry name" value="TYR_RECOMBINASE"/>
    <property type="match status" value="1"/>
</dbReference>
<dbReference type="InterPro" id="IPR044068">
    <property type="entry name" value="CB"/>
</dbReference>
<keyword evidence="6" id="KW-1185">Reference proteome</keyword>
<dbReference type="InterPro" id="IPR011010">
    <property type="entry name" value="DNA_brk_join_enz"/>
</dbReference>
<evidence type="ECO:0000313" key="7">
    <source>
        <dbReference type="WBParaSite" id="ACRNAN_scaffold24.g18189.t1"/>
    </source>
</evidence>